<evidence type="ECO:0000313" key="3">
    <source>
        <dbReference type="Proteomes" id="UP000093898"/>
    </source>
</evidence>
<dbReference type="AlphaFoldDB" id="A0A1A3GJG5"/>
<keyword evidence="1" id="KW-0472">Membrane</keyword>
<keyword evidence="1" id="KW-1133">Transmembrane helix</keyword>
<dbReference type="EMBL" id="LZLC01000255">
    <property type="protein sequence ID" value="OBJ35950.1"/>
    <property type="molecule type" value="Genomic_DNA"/>
</dbReference>
<proteinExistence type="predicted"/>
<gene>
    <name evidence="2" type="ORF">A5630_08525</name>
</gene>
<reference evidence="2 3" key="1">
    <citation type="submission" date="2016-06" db="EMBL/GenBank/DDBJ databases">
        <authorList>
            <person name="Kjaerup R.B."/>
            <person name="Dalgaard T.S."/>
            <person name="Juul-Madsen H.R."/>
        </authorList>
    </citation>
    <scope>NUCLEOTIDE SEQUENCE [LARGE SCALE GENOMIC DNA]</scope>
    <source>
        <strain evidence="2 3">1127319.6</strain>
    </source>
</reference>
<evidence type="ECO:0000313" key="2">
    <source>
        <dbReference type="EMBL" id="OBJ35950.1"/>
    </source>
</evidence>
<keyword evidence="1" id="KW-0812">Transmembrane</keyword>
<accession>A0A1A3GJG5</accession>
<dbReference type="Proteomes" id="UP000093898">
    <property type="component" value="Unassembled WGS sequence"/>
</dbReference>
<evidence type="ECO:0000256" key="1">
    <source>
        <dbReference type="SAM" id="Phobius"/>
    </source>
</evidence>
<name>A0A1A3GJG5_MYCMU</name>
<protein>
    <submittedName>
        <fullName evidence="2">Uncharacterized protein</fullName>
    </submittedName>
</protein>
<feature type="transmembrane region" description="Helical" evidence="1">
    <location>
        <begin position="231"/>
        <end position="252"/>
    </location>
</feature>
<comment type="caution">
    <text evidence="2">The sequence shown here is derived from an EMBL/GenBank/DDBJ whole genome shotgun (WGS) entry which is preliminary data.</text>
</comment>
<sequence length="291" mass="30549">MGEQMAGSKIGEDLANAYRSALREGRARFGNSKTELAILRAIVAASAAATAHRIRTEMNDGAAVAQPLTDLVPDLRQGDYVGATLDAIKGTLIKEAKSLVLTGALTKGALAVCLAVVAFVVGRIMPGLFAAGQTTGAGLVAGFISLLSLGGAGIYMISRAGYAIGESARNAYNQAQRQSANRPPPRGKIGAGAKDVFDQTVRPTLVRSVDAADVDRLVNNLLLQVRGGVGAIAWGSIALLFAGLAYFGYGLLEGGYNYWMSTQSPIPTHKFTPTRQPSPYCERHPLNSLCR</sequence>
<feature type="transmembrane region" description="Helical" evidence="1">
    <location>
        <begin position="137"/>
        <end position="157"/>
    </location>
</feature>
<organism evidence="2 3">
    <name type="scientific">Mycolicibacterium mucogenicum</name>
    <name type="common">Mycobacterium mucogenicum</name>
    <dbReference type="NCBI Taxonomy" id="56689"/>
    <lineage>
        <taxon>Bacteria</taxon>
        <taxon>Bacillati</taxon>
        <taxon>Actinomycetota</taxon>
        <taxon>Actinomycetes</taxon>
        <taxon>Mycobacteriales</taxon>
        <taxon>Mycobacteriaceae</taxon>
        <taxon>Mycolicibacterium</taxon>
    </lineage>
</organism>
<feature type="transmembrane region" description="Helical" evidence="1">
    <location>
        <begin position="99"/>
        <end position="125"/>
    </location>
</feature>